<dbReference type="EMBL" id="WKZA01000001">
    <property type="protein sequence ID" value="MSA93609.1"/>
    <property type="molecule type" value="Genomic_DNA"/>
</dbReference>
<dbReference type="GO" id="GO:0003677">
    <property type="term" value="F:DNA binding"/>
    <property type="evidence" value="ECO:0007669"/>
    <property type="project" value="UniProtKB-KW"/>
</dbReference>
<dbReference type="SUPFAM" id="SSF46894">
    <property type="entry name" value="C-terminal effector domain of the bipartite response regulators"/>
    <property type="match status" value="1"/>
</dbReference>
<reference evidence="6" key="3">
    <citation type="journal article" date="2019" name="Microbiol. Resour. Announc.">
        <title>Draft Genome Sequences of Type Strains of Gordonibacter faecihominis, Paraeggerthella hongkongensis, Parvibacter caecicola,Slackia equolifaciens, Slackia faecicanis, and Slackia isoflavoniconvertens.</title>
        <authorList>
            <person name="Danylec N."/>
            <person name="Stoll D.A."/>
            <person name="Dotsch A."/>
            <person name="Huch M."/>
        </authorList>
    </citation>
    <scope>NUCLEOTIDE SEQUENCE</scope>
    <source>
        <strain evidence="6">DSM 27213</strain>
    </source>
</reference>
<protein>
    <submittedName>
        <fullName evidence="6">LuxR family transcriptional regulator</fullName>
    </submittedName>
</protein>
<dbReference type="PANTHER" id="PTHR44688">
    <property type="entry name" value="DNA-BINDING TRANSCRIPTIONAL ACTIVATOR DEVR_DOSR"/>
    <property type="match status" value="1"/>
</dbReference>
<reference evidence="7" key="1">
    <citation type="submission" date="2018-05" db="EMBL/GenBank/DDBJ databases">
        <title>Genome Sequencing of selected type strains of the family Eggerthellaceae.</title>
        <authorList>
            <person name="Danylec N."/>
            <person name="Stoll D.A."/>
            <person name="Doetsch A."/>
            <person name="Huch M."/>
        </authorList>
    </citation>
    <scope>NUCLEOTIDE SEQUENCE [LARGE SCALE GENOMIC DNA]</scope>
    <source>
        <strain evidence="7">DSM 27213</strain>
    </source>
</reference>
<evidence type="ECO:0000256" key="1">
    <source>
        <dbReference type="ARBA" id="ARBA00023015"/>
    </source>
</evidence>
<dbReference type="GO" id="GO:0006355">
    <property type="term" value="P:regulation of DNA-templated transcription"/>
    <property type="evidence" value="ECO:0007669"/>
    <property type="project" value="InterPro"/>
</dbReference>
<dbReference type="SMART" id="SM00421">
    <property type="entry name" value="HTH_LUXR"/>
    <property type="match status" value="1"/>
</dbReference>
<comment type="caution">
    <text evidence="6">The sequence shown here is derived from an EMBL/GenBank/DDBJ whole genome shotgun (WGS) entry which is preliminary data.</text>
</comment>
<evidence type="ECO:0000313" key="6">
    <source>
        <dbReference type="EMBL" id="ROT91105.1"/>
    </source>
</evidence>
<evidence type="ECO:0000256" key="3">
    <source>
        <dbReference type="ARBA" id="ARBA00023163"/>
    </source>
</evidence>
<proteinExistence type="predicted"/>
<dbReference type="PANTHER" id="PTHR44688:SF16">
    <property type="entry name" value="DNA-BINDING TRANSCRIPTIONAL ACTIVATOR DEVR_DOSR"/>
    <property type="match status" value="1"/>
</dbReference>
<dbReference type="PROSITE" id="PS00622">
    <property type="entry name" value="HTH_LUXR_1"/>
    <property type="match status" value="1"/>
</dbReference>
<feature type="domain" description="HTH luxR-type" evidence="4">
    <location>
        <begin position="63"/>
        <end position="128"/>
    </location>
</feature>
<dbReference type="Pfam" id="PF00196">
    <property type="entry name" value="GerE"/>
    <property type="match status" value="1"/>
</dbReference>
<evidence type="ECO:0000313" key="7">
    <source>
        <dbReference type="Proteomes" id="UP000285258"/>
    </source>
</evidence>
<keyword evidence="1" id="KW-0805">Transcription regulation</keyword>
<gene>
    <name evidence="6" type="ORF">DMP12_03625</name>
    <name evidence="5" type="ORF">GKG38_00670</name>
</gene>
<dbReference type="InterPro" id="IPR036388">
    <property type="entry name" value="WH-like_DNA-bd_sf"/>
</dbReference>
<dbReference type="AlphaFoldDB" id="A0A423UM80"/>
<keyword evidence="2" id="KW-0238">DNA-binding</keyword>
<dbReference type="Gene3D" id="1.10.10.10">
    <property type="entry name" value="Winged helix-like DNA-binding domain superfamily/Winged helix DNA-binding domain"/>
    <property type="match status" value="1"/>
</dbReference>
<reference evidence="5 8" key="4">
    <citation type="journal article" date="2019" name="Nat. Med.">
        <title>A library of human gut bacterial isolates paired with longitudinal multiomics data enables mechanistic microbiome research.</title>
        <authorList>
            <person name="Poyet M."/>
            <person name="Groussin M."/>
            <person name="Gibbons S.M."/>
            <person name="Avila-Pacheco J."/>
            <person name="Jiang X."/>
            <person name="Kearney S.M."/>
            <person name="Perrotta A.R."/>
            <person name="Berdy B."/>
            <person name="Zhao S."/>
            <person name="Lieberman T.D."/>
            <person name="Swanson P.K."/>
            <person name="Smith M."/>
            <person name="Roesemann S."/>
            <person name="Alexander J.E."/>
            <person name="Rich S.A."/>
            <person name="Livny J."/>
            <person name="Vlamakis H."/>
            <person name="Clish C."/>
            <person name="Bullock K."/>
            <person name="Deik A."/>
            <person name="Scott J."/>
            <person name="Pierce K.A."/>
            <person name="Xavier R.J."/>
            <person name="Alm E.J."/>
        </authorList>
    </citation>
    <scope>NUCLEOTIDE SEQUENCE [LARGE SCALE GENOMIC DNA]</scope>
    <source>
        <strain evidence="5 8">BIOML-A1</strain>
    </source>
</reference>
<accession>A0A423UM80</accession>
<dbReference type="PROSITE" id="PS50043">
    <property type="entry name" value="HTH_LUXR_2"/>
    <property type="match status" value="1"/>
</dbReference>
<dbReference type="Proteomes" id="UP000462865">
    <property type="component" value="Unassembled WGS sequence"/>
</dbReference>
<keyword evidence="3" id="KW-0804">Transcription</keyword>
<evidence type="ECO:0000313" key="8">
    <source>
        <dbReference type="Proteomes" id="UP000462865"/>
    </source>
</evidence>
<evidence type="ECO:0000313" key="5">
    <source>
        <dbReference type="EMBL" id="MSA93609.1"/>
    </source>
</evidence>
<dbReference type="PRINTS" id="PR00038">
    <property type="entry name" value="HTHLUXR"/>
</dbReference>
<dbReference type="InterPro" id="IPR000792">
    <property type="entry name" value="Tscrpt_reg_LuxR_C"/>
</dbReference>
<evidence type="ECO:0000256" key="2">
    <source>
        <dbReference type="ARBA" id="ARBA00023125"/>
    </source>
</evidence>
<dbReference type="InterPro" id="IPR016032">
    <property type="entry name" value="Sig_transdc_resp-reg_C-effctor"/>
</dbReference>
<reference evidence="6" key="2">
    <citation type="journal article" date="2019" name="Int. J. Syst. Evol. Microbiol.">
        <title>Gordonibacter faecihominis is a later heterotypic synonym of Gordonibacter urolithinfaciens.</title>
        <authorList>
            <person name="Danylec N."/>
            <person name="Stoll D.A."/>
            <person name="Huch M."/>
        </authorList>
    </citation>
    <scope>NUCLEOTIDE SEQUENCE</scope>
    <source>
        <strain evidence="6">DSM 27213</strain>
    </source>
</reference>
<dbReference type="CDD" id="cd06170">
    <property type="entry name" value="LuxR_C_like"/>
    <property type="match status" value="1"/>
</dbReference>
<sequence>MFAMTARTPAQGSERYLDFTNAQGLCFRMQVEDDPFDACAFTVRVTPLQGHGESNASQPAFSQHALLSALTSRERDVAMLIAEGFTNDQIALRLCISLSTVKSHIQNIFAKAHVPNRTALVALLHDAAR</sequence>
<dbReference type="Proteomes" id="UP000285258">
    <property type="component" value="Unassembled WGS sequence"/>
</dbReference>
<name>A0A423UM80_9ACTN</name>
<dbReference type="EMBL" id="QIBW01000003">
    <property type="protein sequence ID" value="ROT91105.1"/>
    <property type="molecule type" value="Genomic_DNA"/>
</dbReference>
<evidence type="ECO:0000259" key="4">
    <source>
        <dbReference type="PROSITE" id="PS50043"/>
    </source>
</evidence>
<organism evidence="6 7">
    <name type="scientific">Gordonibacter urolithinfaciens</name>
    <dbReference type="NCBI Taxonomy" id="1335613"/>
    <lineage>
        <taxon>Bacteria</taxon>
        <taxon>Bacillati</taxon>
        <taxon>Actinomycetota</taxon>
        <taxon>Coriobacteriia</taxon>
        <taxon>Eggerthellales</taxon>
        <taxon>Eggerthellaceae</taxon>
        <taxon>Gordonibacter</taxon>
    </lineage>
</organism>